<dbReference type="NCBIfam" id="TIGR01167">
    <property type="entry name" value="LPXTG_anchor"/>
    <property type="match status" value="1"/>
</dbReference>
<evidence type="ECO:0000259" key="3">
    <source>
        <dbReference type="Pfam" id="PF06458"/>
    </source>
</evidence>
<dbReference type="RefSeq" id="WP_369948410.1">
    <property type="nucleotide sequence ID" value="NZ_JBCLSH010000020.1"/>
</dbReference>
<evidence type="ECO:0000313" key="4">
    <source>
        <dbReference type="EMBL" id="MEY8443867.1"/>
    </source>
</evidence>
<reference evidence="4 5" key="1">
    <citation type="submission" date="2024-03" db="EMBL/GenBank/DDBJ databases">
        <title>Mouse gut bacterial collection (mGBC) of GemPharmatech.</title>
        <authorList>
            <person name="He Y."/>
            <person name="Dong L."/>
            <person name="Wu D."/>
            <person name="Gao X."/>
            <person name="Lin Z."/>
        </authorList>
    </citation>
    <scope>NUCLEOTIDE SEQUENCE [LARGE SCALE GENOMIC DNA]</scope>
    <source>
        <strain evidence="4 5">61-15</strain>
    </source>
</reference>
<name>A0ABV4D2V1_9LACT</name>
<proteinExistence type="predicted"/>
<dbReference type="Proteomes" id="UP001565283">
    <property type="component" value="Unassembled WGS sequence"/>
</dbReference>
<evidence type="ECO:0000256" key="1">
    <source>
        <dbReference type="ARBA" id="ARBA00022737"/>
    </source>
</evidence>
<dbReference type="EMBL" id="JBCLSH010000020">
    <property type="protein sequence ID" value="MEY8443867.1"/>
    <property type="molecule type" value="Genomic_DNA"/>
</dbReference>
<feature type="domain" description="MucBP" evidence="3">
    <location>
        <begin position="143"/>
        <end position="222"/>
    </location>
</feature>
<protein>
    <submittedName>
        <fullName evidence="4">MucBP domain-containing protein</fullName>
    </submittedName>
</protein>
<gene>
    <name evidence="4" type="ORF">AALA52_06380</name>
</gene>
<dbReference type="Gene3D" id="3.10.20.320">
    <property type="entry name" value="Putative peptidoglycan bound protein (lpxtg motif)"/>
    <property type="match status" value="2"/>
</dbReference>
<dbReference type="Pfam" id="PF06458">
    <property type="entry name" value="MucBP"/>
    <property type="match status" value="2"/>
</dbReference>
<dbReference type="InterPro" id="IPR009459">
    <property type="entry name" value="MucBP_dom"/>
</dbReference>
<keyword evidence="1" id="KW-0677">Repeat</keyword>
<evidence type="ECO:0000256" key="2">
    <source>
        <dbReference type="SAM" id="MobiDB-lite"/>
    </source>
</evidence>
<feature type="domain" description="MucBP" evidence="3">
    <location>
        <begin position="233"/>
        <end position="312"/>
    </location>
</feature>
<accession>A0ABV4D2V1</accession>
<sequence length="385" mass="42162">MTCILLLISGPISGIHASHVTADTLQTQATPSGITGRTDGIIHKGQPKKQIPGNGQAYQIAQGITVSGNQGSPEWIFTADETAIPNTTFTVYVCGIGNSYVIYTITVYGAGTYVLDASQYGSFNQGLSLEAPEEQPATVSGSVRVHYVDEAGRPIAAVENLETLSWLEGEPAPQYQTLNTPLYRESITYNGERYKLDTSLIPSNANGFYLPNQTITITYVYKRPVSAKLKGDVIVHYVDEHGKNIANDQRLSTLSWFVGETAPAYHTLDTPLYQEKINYEGKVYELDVNKLPSNANGFYLANQTLSVTYIYKLRAIPENPEEASDVPRAKEDSLPEAKADTSKLLDNSYTKEKLPKTGEKSTSNIISLIGSGILLALYCMIRRTQ</sequence>
<feature type="compositionally biased region" description="Basic and acidic residues" evidence="2">
    <location>
        <begin position="325"/>
        <end position="342"/>
    </location>
</feature>
<comment type="caution">
    <text evidence="4">The sequence shown here is derived from an EMBL/GenBank/DDBJ whole genome shotgun (WGS) entry which is preliminary data.</text>
</comment>
<keyword evidence="5" id="KW-1185">Reference proteome</keyword>
<organism evidence="4 5">
    <name type="scientific">Lactococcus ileimucosae</name>
    <dbReference type="NCBI Taxonomy" id="2941329"/>
    <lineage>
        <taxon>Bacteria</taxon>
        <taxon>Bacillati</taxon>
        <taxon>Bacillota</taxon>
        <taxon>Bacilli</taxon>
        <taxon>Lactobacillales</taxon>
        <taxon>Streptococcaceae</taxon>
        <taxon>Lactococcus</taxon>
    </lineage>
</organism>
<evidence type="ECO:0000313" key="5">
    <source>
        <dbReference type="Proteomes" id="UP001565283"/>
    </source>
</evidence>
<feature type="region of interest" description="Disordered" evidence="2">
    <location>
        <begin position="321"/>
        <end position="342"/>
    </location>
</feature>